<gene>
    <name evidence="8" type="ORF">HJA_02710</name>
</gene>
<evidence type="ECO:0000313" key="9">
    <source>
        <dbReference type="Proteomes" id="UP000024816"/>
    </source>
</evidence>
<comment type="caution">
    <text evidence="8">The sequence shown here is derived from an EMBL/GenBank/DDBJ whole genome shotgun (WGS) entry which is preliminary data.</text>
</comment>
<dbReference type="PATRIC" id="fig|1280952.3.peg.546"/>
<keyword evidence="5 6" id="KW-0472">Membrane</keyword>
<dbReference type="PANTHER" id="PTHR33885">
    <property type="entry name" value="PHAGE SHOCK PROTEIN C"/>
    <property type="match status" value="1"/>
</dbReference>
<dbReference type="EMBL" id="ARYJ01000001">
    <property type="protein sequence ID" value="KCZ91414.1"/>
    <property type="molecule type" value="Genomic_DNA"/>
</dbReference>
<keyword evidence="2" id="KW-1003">Cell membrane</keyword>
<dbReference type="Proteomes" id="UP000024816">
    <property type="component" value="Unassembled WGS sequence"/>
</dbReference>
<dbReference type="eggNOG" id="COG1983">
    <property type="taxonomic scope" value="Bacteria"/>
</dbReference>
<feature type="domain" description="Phage shock protein PspC N-terminal" evidence="7">
    <location>
        <begin position="25"/>
        <end position="83"/>
    </location>
</feature>
<protein>
    <submittedName>
        <fullName evidence="8">Phage shock protein C</fullName>
    </submittedName>
</protein>
<evidence type="ECO:0000313" key="8">
    <source>
        <dbReference type="EMBL" id="KCZ91414.1"/>
    </source>
</evidence>
<evidence type="ECO:0000256" key="1">
    <source>
        <dbReference type="ARBA" id="ARBA00004162"/>
    </source>
</evidence>
<dbReference type="AlphaFoldDB" id="A0A059FL99"/>
<accession>A0A059FL99</accession>
<dbReference type="STRING" id="1280952.HJA_02710"/>
<dbReference type="InterPro" id="IPR007168">
    <property type="entry name" value="Phageshock_PspC_N"/>
</dbReference>
<keyword evidence="3 6" id="KW-0812">Transmembrane</keyword>
<keyword evidence="4 6" id="KW-1133">Transmembrane helix</keyword>
<organism evidence="8 9">
    <name type="scientific">Hyphomonas jannaschiana VP2</name>
    <dbReference type="NCBI Taxonomy" id="1280952"/>
    <lineage>
        <taxon>Bacteria</taxon>
        <taxon>Pseudomonadati</taxon>
        <taxon>Pseudomonadota</taxon>
        <taxon>Alphaproteobacteria</taxon>
        <taxon>Hyphomonadales</taxon>
        <taxon>Hyphomonadaceae</taxon>
        <taxon>Hyphomonas</taxon>
    </lineage>
</organism>
<evidence type="ECO:0000256" key="6">
    <source>
        <dbReference type="SAM" id="Phobius"/>
    </source>
</evidence>
<proteinExistence type="predicted"/>
<name>A0A059FL99_9PROT</name>
<keyword evidence="9" id="KW-1185">Reference proteome</keyword>
<dbReference type="PANTHER" id="PTHR33885:SF3">
    <property type="entry name" value="PHAGE SHOCK PROTEIN C"/>
    <property type="match status" value="1"/>
</dbReference>
<evidence type="ECO:0000256" key="3">
    <source>
        <dbReference type="ARBA" id="ARBA00022692"/>
    </source>
</evidence>
<dbReference type="InterPro" id="IPR014320">
    <property type="entry name" value="Phageshock_PspC"/>
</dbReference>
<dbReference type="InterPro" id="IPR052027">
    <property type="entry name" value="PspC"/>
</dbReference>
<dbReference type="OrthoDB" id="7359894at2"/>
<feature type="transmembrane region" description="Helical" evidence="6">
    <location>
        <begin position="56"/>
        <end position="80"/>
    </location>
</feature>
<evidence type="ECO:0000256" key="2">
    <source>
        <dbReference type="ARBA" id="ARBA00022475"/>
    </source>
</evidence>
<sequence>MSRHSRPYRDAVHGEDRIYGSPNPKRFYRSREDKVIAGVCGGLAERFGWEPVLVRVLAVLAFFFVMGPLALIAYVTIWMITPRRPFGLASVSPDEDAFWRNVSDRPRVTFGNLKYTFMDLDERLRSIERKVTSDEWRLRKEFRDLEQGNN</sequence>
<evidence type="ECO:0000259" key="7">
    <source>
        <dbReference type="Pfam" id="PF04024"/>
    </source>
</evidence>
<dbReference type="NCBIfam" id="TIGR02978">
    <property type="entry name" value="phageshock_pspC"/>
    <property type="match status" value="1"/>
</dbReference>
<dbReference type="GO" id="GO:0005886">
    <property type="term" value="C:plasma membrane"/>
    <property type="evidence" value="ECO:0007669"/>
    <property type="project" value="UniProtKB-SubCell"/>
</dbReference>
<reference evidence="8 9" key="1">
    <citation type="journal article" date="2014" name="Antonie Van Leeuwenhoek">
        <title>Hyphomonas beringensis sp. nov. and Hyphomonas chukchiensis sp. nov., isolated from surface seawater of the Bering Sea and Chukchi Sea.</title>
        <authorList>
            <person name="Li C."/>
            <person name="Lai Q."/>
            <person name="Li G."/>
            <person name="Dong C."/>
            <person name="Wang J."/>
            <person name="Liao Y."/>
            <person name="Shao Z."/>
        </authorList>
    </citation>
    <scope>NUCLEOTIDE SEQUENCE [LARGE SCALE GENOMIC DNA]</scope>
    <source>
        <strain evidence="8 9">VP2</strain>
    </source>
</reference>
<evidence type="ECO:0000256" key="5">
    <source>
        <dbReference type="ARBA" id="ARBA00023136"/>
    </source>
</evidence>
<dbReference type="Pfam" id="PF04024">
    <property type="entry name" value="PspC"/>
    <property type="match status" value="1"/>
</dbReference>
<dbReference type="RefSeq" id="WP_051597275.1">
    <property type="nucleotide sequence ID" value="NZ_ARYJ01000001.1"/>
</dbReference>
<comment type="subcellular location">
    <subcellularLocation>
        <location evidence="1">Cell membrane</location>
        <topology evidence="1">Single-pass membrane protein</topology>
    </subcellularLocation>
</comment>
<evidence type="ECO:0000256" key="4">
    <source>
        <dbReference type="ARBA" id="ARBA00022989"/>
    </source>
</evidence>